<evidence type="ECO:0000313" key="3">
    <source>
        <dbReference type="Proteomes" id="UP000473325"/>
    </source>
</evidence>
<evidence type="ECO:0000313" key="2">
    <source>
        <dbReference type="EMBL" id="MXG90325.1"/>
    </source>
</evidence>
<reference evidence="2 3" key="1">
    <citation type="submission" date="2019-12" db="EMBL/GenBank/DDBJ databases">
        <authorList>
            <person name="Kun Z."/>
        </authorList>
    </citation>
    <scope>NUCLEOTIDE SEQUENCE [LARGE SCALE GENOMIC DNA]</scope>
    <source>
        <strain evidence="2 3">YIM 123512</strain>
    </source>
</reference>
<keyword evidence="3" id="KW-1185">Reference proteome</keyword>
<dbReference type="AlphaFoldDB" id="A0A6L7F026"/>
<gene>
    <name evidence="2" type="ORF">GRQ65_12280</name>
</gene>
<accession>A0A6L7F026</accession>
<dbReference type="EMBL" id="WUEK01000007">
    <property type="protein sequence ID" value="MXG90325.1"/>
    <property type="molecule type" value="Genomic_DNA"/>
</dbReference>
<keyword evidence="1" id="KW-0812">Transmembrane</keyword>
<comment type="caution">
    <text evidence="2">The sequence shown here is derived from an EMBL/GenBank/DDBJ whole genome shotgun (WGS) entry which is preliminary data.</text>
</comment>
<evidence type="ECO:0000256" key="1">
    <source>
        <dbReference type="SAM" id="Phobius"/>
    </source>
</evidence>
<keyword evidence="1" id="KW-1133">Transmembrane helix</keyword>
<dbReference type="RefSeq" id="WP_160878272.1">
    <property type="nucleotide sequence ID" value="NZ_WUEK01000007.1"/>
</dbReference>
<sequence>MELLVVSAGGAVVTLAVTGLLYVVFRDRWGGQRSSGRVATTTPPDRVLEAAVAIGRQRLKASVVEERRGRVQLKIPVTWRSWGERVEVHACSAPEGSGWTEVEVTSRSRLRTTVLDWGENRANVETLLAGIDALGEV</sequence>
<evidence type="ECO:0008006" key="4">
    <source>
        <dbReference type="Google" id="ProtNLM"/>
    </source>
</evidence>
<dbReference type="Proteomes" id="UP000473325">
    <property type="component" value="Unassembled WGS sequence"/>
</dbReference>
<feature type="transmembrane region" description="Helical" evidence="1">
    <location>
        <begin position="6"/>
        <end position="25"/>
    </location>
</feature>
<organism evidence="2 3">
    <name type="scientific">Nocardioides flavescens</name>
    <dbReference type="NCBI Taxonomy" id="2691959"/>
    <lineage>
        <taxon>Bacteria</taxon>
        <taxon>Bacillati</taxon>
        <taxon>Actinomycetota</taxon>
        <taxon>Actinomycetes</taxon>
        <taxon>Propionibacteriales</taxon>
        <taxon>Nocardioidaceae</taxon>
        <taxon>Nocardioides</taxon>
    </lineage>
</organism>
<keyword evidence="1" id="KW-0472">Membrane</keyword>
<proteinExistence type="predicted"/>
<name>A0A6L7F026_9ACTN</name>
<protein>
    <recommendedName>
        <fullName evidence="4">DUF1499 domain-containing protein</fullName>
    </recommendedName>
</protein>